<evidence type="ECO:0000259" key="2">
    <source>
        <dbReference type="Pfam" id="PF13556"/>
    </source>
</evidence>
<sequence>MSLEDRVDRLGRDLRRPVVLYDQAMKLVAHSAHSEQEIDPNRRGAILARRTEPRALQLVHRSGVHRSPGPVLVPSDPGHADRIGMAVRHEGVVLGYLVCNVEDGDVPFDERFDDLLRTAAAEIALLLQIRVLERRTRQHSSLAAVRDLLADDEATREHAAATLHAEGFGAAARGYLALALSTRLPLDDPPPQADRLRLETILGDVAATSAAGSAGAVGAVVADTAVLVCAVAADHERALTRLGRSLPAGVRVGVGTSRERLADVAASAREAALALAGCWRDPGRYGTVATWADLGADRLLLRLPLTDLGAADLPDAVRRLLDAPGGPDLAHTVEAYLHRGGDAQATAQALSIHRSTLYYRLDRVRTLTGVDVRHGAARHDLQVGLRVATLCGLR</sequence>
<name>A0A938YBA2_9ACTN</name>
<feature type="domain" description="PucR C-terminal helix-turn-helix" evidence="2">
    <location>
        <begin position="329"/>
        <end position="387"/>
    </location>
</feature>
<gene>
    <name evidence="4" type="ORF">JK386_14985</name>
</gene>
<feature type="domain" description="CdaR GGDEF-like" evidence="3">
    <location>
        <begin position="175"/>
        <end position="275"/>
    </location>
</feature>
<evidence type="ECO:0000259" key="3">
    <source>
        <dbReference type="Pfam" id="PF17853"/>
    </source>
</evidence>
<comment type="similarity">
    <text evidence="1">Belongs to the CdaR family.</text>
</comment>
<dbReference type="PANTHER" id="PTHR33744">
    <property type="entry name" value="CARBOHYDRATE DIACID REGULATOR"/>
    <property type="match status" value="1"/>
</dbReference>
<dbReference type="InterPro" id="IPR041522">
    <property type="entry name" value="CdaR_GGDEF"/>
</dbReference>
<dbReference type="InterPro" id="IPR042070">
    <property type="entry name" value="PucR_C-HTH_sf"/>
</dbReference>
<protein>
    <submittedName>
        <fullName evidence="4">Helix-turn-helix domain-containing protein</fullName>
    </submittedName>
</protein>
<keyword evidence="5" id="KW-1185">Reference proteome</keyword>
<reference evidence="4" key="1">
    <citation type="submission" date="2021-01" db="EMBL/GenBank/DDBJ databases">
        <title>Novel species in genus Nocardioides.</title>
        <authorList>
            <person name="Zhang G."/>
        </authorList>
    </citation>
    <scope>NUCLEOTIDE SEQUENCE</scope>
    <source>
        <strain evidence="4">Zg-536</strain>
    </source>
</reference>
<dbReference type="Proteomes" id="UP000663791">
    <property type="component" value="Unassembled WGS sequence"/>
</dbReference>
<evidence type="ECO:0000256" key="1">
    <source>
        <dbReference type="ARBA" id="ARBA00006754"/>
    </source>
</evidence>
<dbReference type="Pfam" id="PF17853">
    <property type="entry name" value="GGDEF_2"/>
    <property type="match status" value="1"/>
</dbReference>
<dbReference type="PANTHER" id="PTHR33744:SF17">
    <property type="entry name" value="CONSERVED PROTEIN"/>
    <property type="match status" value="1"/>
</dbReference>
<accession>A0A938YBA2</accession>
<dbReference type="InterPro" id="IPR025736">
    <property type="entry name" value="PucR_C-HTH_dom"/>
</dbReference>
<proteinExistence type="inferred from homology"/>
<dbReference type="AlphaFoldDB" id="A0A938YBA2"/>
<dbReference type="InterPro" id="IPR051448">
    <property type="entry name" value="CdaR-like_regulators"/>
</dbReference>
<organism evidence="4 5">
    <name type="scientific">Nocardioides faecalis</name>
    <dbReference type="NCBI Taxonomy" id="2803858"/>
    <lineage>
        <taxon>Bacteria</taxon>
        <taxon>Bacillati</taxon>
        <taxon>Actinomycetota</taxon>
        <taxon>Actinomycetes</taxon>
        <taxon>Propionibacteriales</taxon>
        <taxon>Nocardioidaceae</taxon>
        <taxon>Nocardioides</taxon>
    </lineage>
</organism>
<evidence type="ECO:0000313" key="4">
    <source>
        <dbReference type="EMBL" id="MBM9461205.1"/>
    </source>
</evidence>
<dbReference type="Gene3D" id="1.10.10.2840">
    <property type="entry name" value="PucR C-terminal helix-turn-helix domain"/>
    <property type="match status" value="1"/>
</dbReference>
<dbReference type="RefSeq" id="WP_205292521.1">
    <property type="nucleotide sequence ID" value="NZ_CP074406.1"/>
</dbReference>
<evidence type="ECO:0000313" key="5">
    <source>
        <dbReference type="Proteomes" id="UP000663791"/>
    </source>
</evidence>
<dbReference type="EMBL" id="JAERTX010000014">
    <property type="protein sequence ID" value="MBM9461205.1"/>
    <property type="molecule type" value="Genomic_DNA"/>
</dbReference>
<dbReference type="Pfam" id="PF13556">
    <property type="entry name" value="HTH_30"/>
    <property type="match status" value="1"/>
</dbReference>
<comment type="caution">
    <text evidence="4">The sequence shown here is derived from an EMBL/GenBank/DDBJ whole genome shotgun (WGS) entry which is preliminary data.</text>
</comment>